<gene>
    <name evidence="6" type="ORF">K431DRAFT_297894</name>
</gene>
<dbReference type="Pfam" id="PF10350">
    <property type="entry name" value="DUF2428"/>
    <property type="match status" value="1"/>
</dbReference>
<dbReference type="EMBL" id="MU003846">
    <property type="protein sequence ID" value="KAF2717328.1"/>
    <property type="molecule type" value="Genomic_DNA"/>
</dbReference>
<comment type="caution">
    <text evidence="6">The sequence shown here is derived from an EMBL/GenBank/DDBJ whole genome shotgun (WGS) entry which is preliminary data.</text>
</comment>
<comment type="similarity">
    <text evidence="1">Belongs to the THADA family.</text>
</comment>
<dbReference type="Pfam" id="PF25150">
    <property type="entry name" value="TPR_Trm732"/>
    <property type="match status" value="1"/>
</dbReference>
<evidence type="ECO:0000256" key="1">
    <source>
        <dbReference type="ARBA" id="ARBA00010409"/>
    </source>
</evidence>
<feature type="domain" description="DUF2428" evidence="3">
    <location>
        <begin position="649"/>
        <end position="884"/>
    </location>
</feature>
<dbReference type="OrthoDB" id="73997at2759"/>
<evidence type="ECO:0000259" key="3">
    <source>
        <dbReference type="Pfam" id="PF10350"/>
    </source>
</evidence>
<name>A0A9P4UL09_9PEZI</name>
<dbReference type="GO" id="GO:0005829">
    <property type="term" value="C:cytosol"/>
    <property type="evidence" value="ECO:0007669"/>
    <property type="project" value="TreeGrafter"/>
</dbReference>
<dbReference type="InterPro" id="IPR056843">
    <property type="entry name" value="THADA-like_TPR"/>
</dbReference>
<evidence type="ECO:0000259" key="5">
    <source>
        <dbReference type="Pfam" id="PF25151"/>
    </source>
</evidence>
<accession>A0A9P4UL09</accession>
<protein>
    <recommendedName>
        <fullName evidence="8">DUF2428 domain-containing protein</fullName>
    </recommendedName>
</protein>
<dbReference type="Pfam" id="PF26523">
    <property type="entry name" value="Trm732_C"/>
    <property type="match status" value="1"/>
</dbReference>
<dbReference type="Proteomes" id="UP000799441">
    <property type="component" value="Unassembled WGS sequence"/>
</dbReference>
<evidence type="ECO:0000313" key="6">
    <source>
        <dbReference type="EMBL" id="KAF2717328.1"/>
    </source>
</evidence>
<proteinExistence type="inferred from homology"/>
<feature type="domain" description="tRNA (32-2'-O)-methyltransferase regulator THADA-like TPR repeats region" evidence="4">
    <location>
        <begin position="247"/>
        <end position="524"/>
    </location>
</feature>
<dbReference type="InterPro" id="IPR056842">
    <property type="entry name" value="THADA-like_TPR_C"/>
</dbReference>
<evidence type="ECO:0000313" key="7">
    <source>
        <dbReference type="Proteomes" id="UP000799441"/>
    </source>
</evidence>
<organism evidence="6 7">
    <name type="scientific">Polychaeton citri CBS 116435</name>
    <dbReference type="NCBI Taxonomy" id="1314669"/>
    <lineage>
        <taxon>Eukaryota</taxon>
        <taxon>Fungi</taxon>
        <taxon>Dikarya</taxon>
        <taxon>Ascomycota</taxon>
        <taxon>Pezizomycotina</taxon>
        <taxon>Dothideomycetes</taxon>
        <taxon>Dothideomycetidae</taxon>
        <taxon>Capnodiales</taxon>
        <taxon>Capnodiaceae</taxon>
        <taxon>Polychaeton</taxon>
    </lineage>
</organism>
<dbReference type="PANTHER" id="PTHR14387:SF0">
    <property type="entry name" value="DUF2428 DOMAIN-CONTAINING PROTEIN"/>
    <property type="match status" value="1"/>
</dbReference>
<dbReference type="InterPro" id="IPR019442">
    <property type="entry name" value="THADA/TRM732_DUF2428"/>
</dbReference>
<sequence>MDNAPCSRLPEEELRDIARHVKDHLPANASNDSYSDQILKLQNLLGRVYSTASQSELSVTHNVASWNCLCALIDQSLASPSTSAQEVILQSDIISKCCKLYLKQGAYVRPKQAKQLLTTIGNCLKKFRGHSNVQWVNQTLVQSLRGELLNGTRGKGFKSTLLMLSHLLAKGIVTADEFSSVPTTDLSTPSADIGNSPVNDRFDLYEVLMKLAIIGEYASSIGQLLSTILSPKAGATIEGRHVQNPRWSGALQKAFSDSPGDVDKLATYVLPVVFRHNVAEFAVFLEDLGWNSRDGIGNENQYETLLCASLVTVNAIGVLSHVDETPLETNQPGRVSVSHHQIDSLLEKVSAACRITGLTLLVASPALTRPFKSRTLNLLRKHLQHLHADTDADFRGELFGIATKLFDRLRAATALLERQSRSANDSEAGTAINILQMHRDFLRWYFGFLEWETRPTASYQRHICATRCFLIAVKSGIDDRVPQKNLSKSAQGPTKWGFRMNVMHVSTMQLLLDLLMDPFEDVRQLASECLSMYSDVCIRSEGADLDTLANALESAERRMLASGRADHCDGVAHLNAQIALREAVDSSKGHHVSTSYTLDNLVQKLHDALDIAKADLSIAVKNYPLHGLLTSLRYILMADRTTQSMATNTVQRLLPLIQDVWHVVRDVLCDDAPEGYLPETSTDVLVASTKDILSFSWRALKEASLLTGTILVLLPSLQLDDNSRMKCKDSLCNFTFTQLAELRHRGSFSTVAQTWVLCCTQGRQSPNSIGSSESLAWYSRVLTLLRDKVTINTRRSAGLPALLCGILVADSSGDIFERATSDLEAISRSPVEARLVHEGSLPQVHAMNCIKDILKNSRLSERSERYITPALRLAADSLLAQAWAIRNCGLMLFRAVIDRMVGTNDPFDEEESSQKFDLFEQHPGLIETILSLLQPRASSSETGVQRGEAVFPALQLLQRSRVPDANLLDVQVAVLELTCSSSWHIRAMAARTYAALVKLDEAQDEVSFVLTIASTKHQNGLHGALLCAKHLVRRQIQLLQASSSSSNRLRWCKEIEDQHLCILKSKLLFEQNSCDVTRASWIHLWRESQSLLRLARSLPSPQDAAPAGTSGNNGLDAFAELRAVLETDAGSSLLVSSLRQALAAAAADSLSNAPFDEEQLLHLYSDLARRDANAFGIAFSSIEQLQLQDPRVAALIIKLLRQNSLPPITKVHLRNCLLTILGNHETQYGSTGEFGTPDTLACDISTPYAMGILIELQALLIESSAASRQDLDDYLGQWVGACNLILRDPLDYTRESVARGMAHFDSTFNYLNSQAVSEEISLSLMMMTYDILNDDDEDVRLSASKVAGILVRRFGQSKGTSSPLVASQRLLGYIVRTWEHSTEFAAEAFARAFGTRSSGSTSISECAHRLAQDDSVLFAEEKQNLYIDDAREARTWSQVIMRLGPHTIRYEVITELSKWTSEGLDFLLTEAKQGLKLYERSSEADIFTLVMRLFYGVEVLLWCVNKGLRLPYRPSVLLEKLHQIAGGLRQQEKGNLWHLEAQRILDVAVTVRLRSMRRLIENVVVR</sequence>
<dbReference type="GO" id="GO:0030488">
    <property type="term" value="P:tRNA methylation"/>
    <property type="evidence" value="ECO:0007669"/>
    <property type="project" value="TreeGrafter"/>
</dbReference>
<reference evidence="6" key="1">
    <citation type="journal article" date="2020" name="Stud. Mycol.">
        <title>101 Dothideomycetes genomes: a test case for predicting lifestyles and emergence of pathogens.</title>
        <authorList>
            <person name="Haridas S."/>
            <person name="Albert R."/>
            <person name="Binder M."/>
            <person name="Bloem J."/>
            <person name="Labutti K."/>
            <person name="Salamov A."/>
            <person name="Andreopoulos B."/>
            <person name="Baker S."/>
            <person name="Barry K."/>
            <person name="Bills G."/>
            <person name="Bluhm B."/>
            <person name="Cannon C."/>
            <person name="Castanera R."/>
            <person name="Culley D."/>
            <person name="Daum C."/>
            <person name="Ezra D."/>
            <person name="Gonzalez J."/>
            <person name="Henrissat B."/>
            <person name="Kuo A."/>
            <person name="Liang C."/>
            <person name="Lipzen A."/>
            <person name="Lutzoni F."/>
            <person name="Magnuson J."/>
            <person name="Mondo S."/>
            <person name="Nolan M."/>
            <person name="Ohm R."/>
            <person name="Pangilinan J."/>
            <person name="Park H.-J."/>
            <person name="Ramirez L."/>
            <person name="Alfaro M."/>
            <person name="Sun H."/>
            <person name="Tritt A."/>
            <person name="Yoshinaga Y."/>
            <person name="Zwiers L.-H."/>
            <person name="Turgeon B."/>
            <person name="Goodwin S."/>
            <person name="Spatafora J."/>
            <person name="Crous P."/>
            <person name="Grigoriev I."/>
        </authorList>
    </citation>
    <scope>NUCLEOTIDE SEQUENCE</scope>
    <source>
        <strain evidence="6">CBS 116435</strain>
    </source>
</reference>
<feature type="domain" description="tRNA (32-2'-O)-methyltransferase regulator THADA-like C-terminal TPR repeats region" evidence="5">
    <location>
        <begin position="886"/>
        <end position="1031"/>
    </location>
</feature>
<evidence type="ECO:0000259" key="4">
    <source>
        <dbReference type="Pfam" id="PF25150"/>
    </source>
</evidence>
<dbReference type="InterPro" id="IPR051954">
    <property type="entry name" value="tRNA_methyltransferase_THADA"/>
</dbReference>
<keyword evidence="2" id="KW-0819">tRNA processing</keyword>
<dbReference type="Pfam" id="PF25151">
    <property type="entry name" value="TPR_Trm732_C"/>
    <property type="match status" value="1"/>
</dbReference>
<dbReference type="SUPFAM" id="SSF48371">
    <property type="entry name" value="ARM repeat"/>
    <property type="match status" value="1"/>
</dbReference>
<evidence type="ECO:0000256" key="2">
    <source>
        <dbReference type="ARBA" id="ARBA00022694"/>
    </source>
</evidence>
<keyword evidence="7" id="KW-1185">Reference proteome</keyword>
<dbReference type="InterPro" id="IPR016024">
    <property type="entry name" value="ARM-type_fold"/>
</dbReference>
<dbReference type="PANTHER" id="PTHR14387">
    <property type="entry name" value="THADA/DEATH RECEPTOR INTERACTING PROTEIN"/>
    <property type="match status" value="1"/>
</dbReference>
<evidence type="ECO:0008006" key="8">
    <source>
        <dbReference type="Google" id="ProtNLM"/>
    </source>
</evidence>